<keyword evidence="3" id="KW-0472">Membrane</keyword>
<dbReference type="AlphaFoldDB" id="A0A9W8GRV4"/>
<feature type="transmembrane region" description="Helical" evidence="3">
    <location>
        <begin position="614"/>
        <end position="639"/>
    </location>
</feature>
<protein>
    <recommendedName>
        <fullName evidence="6">MFS general substrate transporter</fullName>
    </recommendedName>
</protein>
<comment type="similarity">
    <text evidence="2">Belongs to the major facilitator superfamily. Monocarboxylate porter (TC 2.A.1.13) family.</text>
</comment>
<dbReference type="GO" id="GO:0016020">
    <property type="term" value="C:membrane"/>
    <property type="evidence" value="ECO:0007669"/>
    <property type="project" value="UniProtKB-SubCell"/>
</dbReference>
<feature type="transmembrane region" description="Helical" evidence="3">
    <location>
        <begin position="50"/>
        <end position="70"/>
    </location>
</feature>
<feature type="transmembrane region" description="Helical" evidence="3">
    <location>
        <begin position="463"/>
        <end position="483"/>
    </location>
</feature>
<feature type="transmembrane region" description="Helical" evidence="3">
    <location>
        <begin position="215"/>
        <end position="238"/>
    </location>
</feature>
<dbReference type="PANTHER" id="PTHR11360:SF284">
    <property type="entry name" value="EG:103B4.3 PROTEIN-RELATED"/>
    <property type="match status" value="1"/>
</dbReference>
<reference evidence="4" key="1">
    <citation type="submission" date="2022-07" db="EMBL/GenBank/DDBJ databases">
        <title>Phylogenomic reconstructions and comparative analyses of Kickxellomycotina fungi.</title>
        <authorList>
            <person name="Reynolds N.K."/>
            <person name="Stajich J.E."/>
            <person name="Barry K."/>
            <person name="Grigoriev I.V."/>
            <person name="Crous P."/>
            <person name="Smith M.E."/>
        </authorList>
    </citation>
    <scope>NUCLEOTIDE SEQUENCE</scope>
    <source>
        <strain evidence="4">BCRC 34297</strain>
    </source>
</reference>
<evidence type="ECO:0000313" key="4">
    <source>
        <dbReference type="EMBL" id="KAJ2751616.1"/>
    </source>
</evidence>
<dbReference type="InterPro" id="IPR050327">
    <property type="entry name" value="Proton-linked_MCT"/>
</dbReference>
<feature type="transmembrane region" description="Helical" evidence="3">
    <location>
        <begin position="123"/>
        <end position="140"/>
    </location>
</feature>
<dbReference type="InterPro" id="IPR036259">
    <property type="entry name" value="MFS_trans_sf"/>
</dbReference>
<evidence type="ECO:0000256" key="1">
    <source>
        <dbReference type="ARBA" id="ARBA00004141"/>
    </source>
</evidence>
<sequence length="668" mass="71717">MGIALIIASFCDTAVWKLMITQGFMFAVGASLVFIPAVSMPAQWFTKHRALAVGIVVAGSGIGGLWLTPATDHMITGLGTAWALRITGIIVFAVNSVASLFMRNRLVVQSRDKIVDFSIFRDLRFLFIFGGGICGTAAYFTPLFSLPSFAIQVSGKSNDFGTNLITIINAASTVGRIATGQVAASLGNINTLSMCTFLASLSVLVLWLPFQSGGTLVACAIVYGLFCGGFIGLVPVVMAELWGIQRIATIIGLLYIANFAGTMIGAPSSSALLDNVGGDDSHSTLRKQACSPASTALLDDRLSFTSINEQPPTDVTPKWWASKSLEHKPVESSYAWTVVASGFALLMFSMGCVASYGSYQTYYHLHQFPHEPTSTLTWIGTFQFAILNLFGIPAGILCERFDSRLGTFVGGLIMGIALIIASFCDTAVWKLIITQGFMFAVGAALAYIPAVSMPAQWFTKHRALAVGVVIAGSGIGGLWLTPATTHMITKLGTAWALRITGTTIFTINSVASLFMRNRLVVQSREKIVDFSTLRDLRFLLIFCGCICGTIAFFTPLFSLPSFAIQVSGKSDDFGTNLVTIINAASTVGRIATGHVAASLGNINTLSMCTCLASLSILVLWLPFQSGGTLVACAIVYGLWRIHRPRTRRYGGTLGCPKNRHYYRFIVYC</sequence>
<dbReference type="InterPro" id="IPR011701">
    <property type="entry name" value="MFS"/>
</dbReference>
<evidence type="ECO:0000256" key="2">
    <source>
        <dbReference type="ARBA" id="ARBA00006727"/>
    </source>
</evidence>
<feature type="transmembrane region" description="Helical" evidence="3">
    <location>
        <begin position="189"/>
        <end position="208"/>
    </location>
</feature>
<feature type="transmembrane region" description="Helical" evidence="3">
    <location>
        <begin position="333"/>
        <end position="356"/>
    </location>
</feature>
<keyword evidence="3" id="KW-1133">Transmembrane helix</keyword>
<feature type="transmembrane region" description="Helical" evidence="3">
    <location>
        <begin position="82"/>
        <end position="102"/>
    </location>
</feature>
<dbReference type="Pfam" id="PF07690">
    <property type="entry name" value="MFS_1"/>
    <property type="match status" value="2"/>
</dbReference>
<feature type="transmembrane region" description="Helical" evidence="3">
    <location>
        <begin position="429"/>
        <end position="451"/>
    </location>
</feature>
<dbReference type="PANTHER" id="PTHR11360">
    <property type="entry name" value="MONOCARBOXYLATE TRANSPORTER"/>
    <property type="match status" value="1"/>
</dbReference>
<dbReference type="GO" id="GO:0022857">
    <property type="term" value="F:transmembrane transporter activity"/>
    <property type="evidence" value="ECO:0007669"/>
    <property type="project" value="InterPro"/>
</dbReference>
<dbReference type="OrthoDB" id="6509908at2759"/>
<comment type="caution">
    <text evidence="4">The sequence shown here is derived from an EMBL/GenBank/DDBJ whole genome shotgun (WGS) entry which is preliminary data.</text>
</comment>
<evidence type="ECO:0000313" key="5">
    <source>
        <dbReference type="Proteomes" id="UP001140011"/>
    </source>
</evidence>
<feature type="transmembrane region" description="Helical" evidence="3">
    <location>
        <begin position="376"/>
        <end position="398"/>
    </location>
</feature>
<comment type="subcellular location">
    <subcellularLocation>
        <location evidence="1">Membrane</location>
        <topology evidence="1">Multi-pass membrane protein</topology>
    </subcellularLocation>
</comment>
<feature type="transmembrane region" description="Helical" evidence="3">
    <location>
        <begin position="405"/>
        <end position="423"/>
    </location>
</feature>
<evidence type="ECO:0008006" key="6">
    <source>
        <dbReference type="Google" id="ProtNLM"/>
    </source>
</evidence>
<feature type="transmembrane region" description="Helical" evidence="3">
    <location>
        <begin position="495"/>
        <end position="515"/>
    </location>
</feature>
<feature type="transmembrane region" description="Helical" evidence="3">
    <location>
        <begin position="19"/>
        <end position="38"/>
    </location>
</feature>
<feature type="transmembrane region" description="Helical" evidence="3">
    <location>
        <begin position="536"/>
        <end position="557"/>
    </location>
</feature>
<keyword evidence="3" id="KW-0812">Transmembrane</keyword>
<organism evidence="4 5">
    <name type="scientific">Coemansia pectinata</name>
    <dbReference type="NCBI Taxonomy" id="1052879"/>
    <lineage>
        <taxon>Eukaryota</taxon>
        <taxon>Fungi</taxon>
        <taxon>Fungi incertae sedis</taxon>
        <taxon>Zoopagomycota</taxon>
        <taxon>Kickxellomycotina</taxon>
        <taxon>Kickxellomycetes</taxon>
        <taxon>Kickxellales</taxon>
        <taxon>Kickxellaceae</taxon>
        <taxon>Coemansia</taxon>
    </lineage>
</organism>
<proteinExistence type="inferred from homology"/>
<gene>
    <name evidence="4" type="ORF">GGI19_004366</name>
</gene>
<dbReference type="EMBL" id="JANBUH010000377">
    <property type="protein sequence ID" value="KAJ2751616.1"/>
    <property type="molecule type" value="Genomic_DNA"/>
</dbReference>
<keyword evidence="5" id="KW-1185">Reference proteome</keyword>
<feature type="transmembrane region" description="Helical" evidence="3">
    <location>
        <begin position="244"/>
        <end position="266"/>
    </location>
</feature>
<name>A0A9W8GRV4_9FUNG</name>
<dbReference type="Proteomes" id="UP001140011">
    <property type="component" value="Unassembled WGS sequence"/>
</dbReference>
<accession>A0A9W8GRV4</accession>
<evidence type="ECO:0000256" key="3">
    <source>
        <dbReference type="SAM" id="Phobius"/>
    </source>
</evidence>
<dbReference type="Gene3D" id="1.20.1250.20">
    <property type="entry name" value="MFS general substrate transporter like domains"/>
    <property type="match status" value="2"/>
</dbReference>
<dbReference type="SUPFAM" id="SSF103473">
    <property type="entry name" value="MFS general substrate transporter"/>
    <property type="match status" value="2"/>
</dbReference>